<evidence type="ECO:0000313" key="2">
    <source>
        <dbReference type="Proteomes" id="UP000710385"/>
    </source>
</evidence>
<accession>A0A928TTG4</accession>
<dbReference type="EMBL" id="JABTTY010000002">
    <property type="protein sequence ID" value="MBE7525809.1"/>
    <property type="molecule type" value="Genomic_DNA"/>
</dbReference>
<sequence>MSASLLLDSFDAPAPRESIVVTVAGDFDTPGAAGEIQTSTPAVPGGVREAFLHVYNNPLSSASVLQVGEGNLSVAQGTGAMAETLITYGAFTRPTGDPHVGGPLLGLDLSRYNALKFDFSGVEDWLNVNVVFYTAAPLNPLTPLFYSQSGINIAPAVPGGPLSFTLGVSNNADFNWHQVDGVVVEINRSGPIPSTSYTLDRLSFETITPVPEPQTWVLLLTGLSALMLFRRRDS</sequence>
<gene>
    <name evidence="1" type="ORF">HS096_05820</name>
</gene>
<dbReference type="AlphaFoldDB" id="A0A928TTG4"/>
<name>A0A928TTG4_UNCKA</name>
<comment type="caution">
    <text evidence="1">The sequence shown here is derived from an EMBL/GenBank/DDBJ whole genome shotgun (WGS) entry which is preliminary data.</text>
</comment>
<organism evidence="1 2">
    <name type="scientific">candidate division WWE3 bacterium</name>
    <dbReference type="NCBI Taxonomy" id="2053526"/>
    <lineage>
        <taxon>Bacteria</taxon>
        <taxon>Katanobacteria</taxon>
    </lineage>
</organism>
<dbReference type="InterPro" id="IPR013424">
    <property type="entry name" value="Ice-binding_C"/>
</dbReference>
<protein>
    <submittedName>
        <fullName evidence="1">PEP-CTERM sorting domain-containing protein</fullName>
    </submittedName>
</protein>
<evidence type="ECO:0000313" key="1">
    <source>
        <dbReference type="EMBL" id="MBE7525809.1"/>
    </source>
</evidence>
<reference evidence="1" key="1">
    <citation type="submission" date="2020-05" db="EMBL/GenBank/DDBJ databases">
        <title>High-Quality Genomes of Partial-Nitritation/Anammox System by Hierarchical Clustering Based Hybrid Assembly.</title>
        <authorList>
            <person name="Liu L."/>
            <person name="Wang Y."/>
            <person name="Che Y."/>
            <person name="Chen Y."/>
            <person name="Xia Y."/>
            <person name="Luo R."/>
            <person name="Cheng S.H."/>
            <person name="Zheng C."/>
            <person name="Zhang T."/>
        </authorList>
    </citation>
    <scope>NUCLEOTIDE SEQUENCE</scope>
    <source>
        <strain evidence="1">H1_PAT1</strain>
    </source>
</reference>
<dbReference type="Proteomes" id="UP000710385">
    <property type="component" value="Unassembled WGS sequence"/>
</dbReference>
<dbReference type="NCBIfam" id="TIGR02595">
    <property type="entry name" value="PEP_CTERM"/>
    <property type="match status" value="1"/>
</dbReference>
<proteinExistence type="predicted"/>